<feature type="compositionally biased region" description="Polar residues" evidence="2">
    <location>
        <begin position="1"/>
        <end position="18"/>
    </location>
</feature>
<evidence type="ECO:0000313" key="5">
    <source>
        <dbReference type="Proteomes" id="UP000019384"/>
    </source>
</evidence>
<reference evidence="4" key="1">
    <citation type="submission" date="2013-12" db="EMBL/GenBank/DDBJ databases">
        <authorList>
            <person name="Genoscope - CEA"/>
        </authorList>
    </citation>
    <scope>NUCLEOTIDE SEQUENCE</scope>
    <source>
        <strain evidence="4">CBS 1993</strain>
    </source>
</reference>
<feature type="compositionally biased region" description="Basic and acidic residues" evidence="2">
    <location>
        <begin position="103"/>
        <end position="124"/>
    </location>
</feature>
<gene>
    <name evidence="4" type="ORF">KUCA_T00006017001</name>
</gene>
<sequence>MSSDLNSKKSWNPKSLRNQGKVWAREKEALDEFKKIQQRQEEINKTKEFADSGFAPKSKTSWIYDSGSRTVETGGDDDYLLGKRRLDAKVLQKTIPSSVTKVNKPETSETSQDPREILDKNDPMYKFKLEQLRRKELLELKEKISSSNKPKRSHSGSKHGHREGHKEGHKERQKEGQKSRNDHNHSHRHRDKIHK</sequence>
<dbReference type="AlphaFoldDB" id="W6MVN7"/>
<organism evidence="4 5">
    <name type="scientific">Kuraishia capsulata CBS 1993</name>
    <dbReference type="NCBI Taxonomy" id="1382522"/>
    <lineage>
        <taxon>Eukaryota</taxon>
        <taxon>Fungi</taxon>
        <taxon>Dikarya</taxon>
        <taxon>Ascomycota</taxon>
        <taxon>Saccharomycotina</taxon>
        <taxon>Pichiomycetes</taxon>
        <taxon>Pichiales</taxon>
        <taxon>Pichiaceae</taxon>
        <taxon>Kuraishia</taxon>
    </lineage>
</organism>
<feature type="compositionally biased region" description="Basic residues" evidence="2">
    <location>
        <begin position="185"/>
        <end position="195"/>
    </location>
</feature>
<evidence type="ECO:0000313" key="4">
    <source>
        <dbReference type="EMBL" id="CDK30022.1"/>
    </source>
</evidence>
<feature type="region of interest" description="Disordered" evidence="2">
    <location>
        <begin position="1"/>
        <end position="22"/>
    </location>
</feature>
<feature type="region of interest" description="Disordered" evidence="2">
    <location>
        <begin position="93"/>
        <end position="124"/>
    </location>
</feature>
<dbReference type="InterPro" id="IPR019339">
    <property type="entry name" value="CIR_N_dom"/>
</dbReference>
<dbReference type="EMBL" id="HG793131">
    <property type="protein sequence ID" value="CDK30022.1"/>
    <property type="molecule type" value="Genomic_DNA"/>
</dbReference>
<reference evidence="4" key="2">
    <citation type="submission" date="2014-02" db="EMBL/GenBank/DDBJ databases">
        <title>Complete DNA sequence of /Kuraishia capsulata/ illustrates novel genomic features among budding yeasts (/Saccharomycotina/).</title>
        <authorList>
            <person name="Morales L."/>
            <person name="Noel B."/>
            <person name="Porcel B."/>
            <person name="Marcet-Houben M."/>
            <person name="Hullo M-F."/>
            <person name="Sacerdot C."/>
            <person name="Tekaia F."/>
            <person name="Leh-Louis V."/>
            <person name="Despons L."/>
            <person name="Khanna V."/>
            <person name="Aury J-M."/>
            <person name="Barbe V."/>
            <person name="Couloux A."/>
            <person name="Labadie K."/>
            <person name="Pelletier E."/>
            <person name="Souciet J-L."/>
            <person name="Boekhout T."/>
            <person name="Gabaldon T."/>
            <person name="Wincker P."/>
            <person name="Dujon B."/>
        </authorList>
    </citation>
    <scope>NUCLEOTIDE SEQUENCE</scope>
    <source>
        <strain evidence="4">CBS 1993</strain>
    </source>
</reference>
<feature type="domain" description="CBF1-interacting co-repressor CIR N-terminal" evidence="3">
    <location>
        <begin position="10"/>
        <end position="46"/>
    </location>
</feature>
<dbReference type="RefSeq" id="XP_022462001.1">
    <property type="nucleotide sequence ID" value="XM_022604974.1"/>
</dbReference>
<dbReference type="Proteomes" id="UP000019384">
    <property type="component" value="Unassembled WGS sequence"/>
</dbReference>
<dbReference type="HOGENOM" id="CLU_1396530_0_0_1"/>
<evidence type="ECO:0000259" key="3">
    <source>
        <dbReference type="SMART" id="SM01083"/>
    </source>
</evidence>
<feature type="region of interest" description="Disordered" evidence="2">
    <location>
        <begin position="140"/>
        <end position="195"/>
    </location>
</feature>
<dbReference type="Pfam" id="PF10197">
    <property type="entry name" value="Cir_N"/>
    <property type="match status" value="1"/>
</dbReference>
<dbReference type="STRING" id="1382522.W6MVN7"/>
<feature type="compositionally biased region" description="Basic and acidic residues" evidence="2">
    <location>
        <begin position="164"/>
        <end position="184"/>
    </location>
</feature>
<protein>
    <recommendedName>
        <fullName evidence="1">Pre-mRNA-splicing factor CWC25</fullName>
    </recommendedName>
</protein>
<feature type="compositionally biased region" description="Basic residues" evidence="2">
    <location>
        <begin position="149"/>
        <end position="163"/>
    </location>
</feature>
<evidence type="ECO:0000256" key="1">
    <source>
        <dbReference type="ARBA" id="ARBA00020646"/>
    </source>
</evidence>
<accession>W6MVN7</accession>
<dbReference type="OrthoDB" id="21123at2759"/>
<dbReference type="SMART" id="SM01083">
    <property type="entry name" value="Cir_N"/>
    <property type="match status" value="1"/>
</dbReference>
<keyword evidence="5" id="KW-1185">Reference proteome</keyword>
<name>W6MVN7_9ASCO</name>
<proteinExistence type="predicted"/>
<evidence type="ECO:0000256" key="2">
    <source>
        <dbReference type="SAM" id="MobiDB-lite"/>
    </source>
</evidence>
<dbReference type="GeneID" id="34523389"/>